<dbReference type="Proteomes" id="UP000095347">
    <property type="component" value="Unassembled WGS sequence"/>
</dbReference>
<accession>A0A1E5Q8S8</accession>
<evidence type="ECO:0000259" key="6">
    <source>
        <dbReference type="Pfam" id="PF00590"/>
    </source>
</evidence>
<feature type="domain" description="Tetrapyrrole methylase" evidence="6">
    <location>
        <begin position="3"/>
        <end position="184"/>
    </location>
</feature>
<comment type="caution">
    <text evidence="7">The sequence shown here is derived from an EMBL/GenBank/DDBJ whole genome shotgun (WGS) entry which is preliminary data.</text>
</comment>
<dbReference type="InterPro" id="IPR014777">
    <property type="entry name" value="4pyrrole_Mease_sub1"/>
</dbReference>
<keyword evidence="5" id="KW-0949">S-adenosyl-L-methionine</keyword>
<dbReference type="GO" id="GO:0008276">
    <property type="term" value="F:protein methyltransferase activity"/>
    <property type="evidence" value="ECO:0007669"/>
    <property type="project" value="InterPro"/>
</dbReference>
<keyword evidence="8" id="KW-1185">Reference proteome</keyword>
<dbReference type="NCBIfam" id="TIGR02467">
    <property type="entry name" value="CbiE"/>
    <property type="match status" value="1"/>
</dbReference>
<keyword evidence="4" id="KW-0808">Transferase</keyword>
<evidence type="ECO:0000313" key="8">
    <source>
        <dbReference type="Proteomes" id="UP000095347"/>
    </source>
</evidence>
<name>A0A1E5Q8S8_9PROT</name>
<dbReference type="AlphaFoldDB" id="A0A1E5Q8S8"/>
<dbReference type="RefSeq" id="WP_069957555.1">
    <property type="nucleotide sequence ID" value="NZ_MCGG01000020.1"/>
</dbReference>
<dbReference type="EMBL" id="MCGG01000020">
    <property type="protein sequence ID" value="OEJ67694.1"/>
    <property type="molecule type" value="Genomic_DNA"/>
</dbReference>
<gene>
    <name evidence="7" type="ORF">BEN30_08140</name>
</gene>
<dbReference type="Pfam" id="PF00590">
    <property type="entry name" value="TP_methylase"/>
    <property type="match status" value="1"/>
</dbReference>
<dbReference type="OrthoDB" id="9787825at2"/>
<sequence length="406" mass="42882">MLITVIGIGDDGLMGLTPTAKTLVDGAEVLVGGERHLAKAPDVQAERFDWSLGFEATLDKMADLADKRIVVLASGDPLYFGVGATLIRRFGAENVFVLPAPGSVSLACARMGWSIPDVQVVTIHGRALENLSLHVTPGARLIVLSRDGDSPSEVAELLTSKGFGPTRITVLEQLGGADEARHDGVAESWPNETRAHLNIIALDCVGGPNAKPLSRLAGLPDDVFEHDGQITKREVRAVTLARLAPLPGEVLWDVGAGAGSIAIEWMRTDRSCTAIAIERDGDRAACIARNANSLGVPRLKIDCADAQDALVSLAGAPDAVFVGGGVGVPGLLIKAWNRIQPGGRLVANAVTAEGAAELLKMKQVHGGELIQISIARNENKNKDITLFENMRTVTQYCAIKPLETKA</sequence>
<evidence type="ECO:0000313" key="7">
    <source>
        <dbReference type="EMBL" id="OEJ67694.1"/>
    </source>
</evidence>
<dbReference type="InterPro" id="IPR014008">
    <property type="entry name" value="Cbl_synth_MTase_CbiT"/>
</dbReference>
<evidence type="ECO:0000256" key="3">
    <source>
        <dbReference type="ARBA" id="ARBA00022603"/>
    </source>
</evidence>
<dbReference type="InterPro" id="IPR000878">
    <property type="entry name" value="4pyrrol_Mease"/>
</dbReference>
<dbReference type="InterPro" id="IPR012818">
    <property type="entry name" value="CbiE"/>
</dbReference>
<keyword evidence="2" id="KW-0169">Cobalamin biosynthesis</keyword>
<evidence type="ECO:0000256" key="5">
    <source>
        <dbReference type="ARBA" id="ARBA00022691"/>
    </source>
</evidence>
<dbReference type="GO" id="GO:0009236">
    <property type="term" value="P:cobalamin biosynthetic process"/>
    <property type="evidence" value="ECO:0007669"/>
    <property type="project" value="UniProtKB-UniPathway"/>
</dbReference>
<dbReference type="InterPro" id="IPR029063">
    <property type="entry name" value="SAM-dependent_MTases_sf"/>
</dbReference>
<dbReference type="SUPFAM" id="SSF53335">
    <property type="entry name" value="S-adenosyl-L-methionine-dependent methyltransferases"/>
    <property type="match status" value="1"/>
</dbReference>
<dbReference type="CDD" id="cd11644">
    <property type="entry name" value="Precorrin-6Y-MT"/>
    <property type="match status" value="1"/>
</dbReference>
<dbReference type="PANTHER" id="PTHR43182:SF1">
    <property type="entry name" value="COBALT-PRECORRIN-7 C(5)-METHYLTRANSFERASE"/>
    <property type="match status" value="1"/>
</dbReference>
<dbReference type="UniPathway" id="UPA00148"/>
<dbReference type="SUPFAM" id="SSF53790">
    <property type="entry name" value="Tetrapyrrole methylase"/>
    <property type="match status" value="1"/>
</dbReference>
<dbReference type="PANTHER" id="PTHR43182">
    <property type="entry name" value="COBALT-PRECORRIN-6B C(15)-METHYLTRANSFERASE (DECARBOXYLATING)"/>
    <property type="match status" value="1"/>
</dbReference>
<comment type="pathway">
    <text evidence="1">Cofactor biosynthesis; adenosylcobalamin biosynthesis.</text>
</comment>
<dbReference type="STRING" id="28181.BEN30_08140"/>
<dbReference type="InterPro" id="IPR014776">
    <property type="entry name" value="4pyrrole_Mease_sub2"/>
</dbReference>
<keyword evidence="3" id="KW-0489">Methyltransferase</keyword>
<evidence type="ECO:0000256" key="1">
    <source>
        <dbReference type="ARBA" id="ARBA00004953"/>
    </source>
</evidence>
<dbReference type="InterPro" id="IPR050714">
    <property type="entry name" value="Cobalamin_biosynth_MTase"/>
</dbReference>
<dbReference type="InterPro" id="IPR006365">
    <property type="entry name" value="Cbl_synth_CobL"/>
</dbReference>
<dbReference type="Gene3D" id="3.40.1010.10">
    <property type="entry name" value="Cobalt-precorrin-4 Transmethylase, Domain 1"/>
    <property type="match status" value="1"/>
</dbReference>
<dbReference type="NCBIfam" id="TIGR02469">
    <property type="entry name" value="CbiT"/>
    <property type="match status" value="1"/>
</dbReference>
<reference evidence="8" key="1">
    <citation type="submission" date="2016-07" db="EMBL/GenBank/DDBJ databases">
        <authorList>
            <person name="Florea S."/>
            <person name="Webb J.S."/>
            <person name="Jaromczyk J."/>
            <person name="Schardl C.L."/>
        </authorList>
    </citation>
    <scope>NUCLEOTIDE SEQUENCE [LARGE SCALE GENOMIC DNA]</scope>
    <source>
        <strain evidence="8">MV-1</strain>
    </source>
</reference>
<organism evidence="7 8">
    <name type="scientific">Magnetovibrio blakemorei</name>
    <dbReference type="NCBI Taxonomy" id="28181"/>
    <lineage>
        <taxon>Bacteria</taxon>
        <taxon>Pseudomonadati</taxon>
        <taxon>Pseudomonadota</taxon>
        <taxon>Alphaproteobacteria</taxon>
        <taxon>Rhodospirillales</taxon>
        <taxon>Magnetovibrionaceae</taxon>
        <taxon>Magnetovibrio</taxon>
    </lineage>
</organism>
<evidence type="ECO:0000256" key="4">
    <source>
        <dbReference type="ARBA" id="ARBA00022679"/>
    </source>
</evidence>
<evidence type="ECO:0000256" key="2">
    <source>
        <dbReference type="ARBA" id="ARBA00022573"/>
    </source>
</evidence>
<dbReference type="Gene3D" id="3.30.950.10">
    <property type="entry name" value="Methyltransferase, Cobalt-precorrin-4 Transmethylase, Domain 2"/>
    <property type="match status" value="1"/>
</dbReference>
<protein>
    <recommendedName>
        <fullName evidence="6">Tetrapyrrole methylase domain-containing protein</fullName>
    </recommendedName>
</protein>
<dbReference type="InterPro" id="IPR035996">
    <property type="entry name" value="4pyrrol_Methylase_sf"/>
</dbReference>
<dbReference type="Gene3D" id="3.40.50.150">
    <property type="entry name" value="Vaccinia Virus protein VP39"/>
    <property type="match status" value="1"/>
</dbReference>
<proteinExistence type="predicted"/>
<dbReference type="PIRSF" id="PIRSF036428">
    <property type="entry name" value="CobL"/>
    <property type="match status" value="1"/>
</dbReference>
<dbReference type="GO" id="GO:0032259">
    <property type="term" value="P:methylation"/>
    <property type="evidence" value="ECO:0007669"/>
    <property type="project" value="UniProtKB-KW"/>
</dbReference>